<dbReference type="Gene3D" id="1.10.10.10">
    <property type="entry name" value="Winged helix-like DNA-binding domain superfamily/Winged helix DNA-binding domain"/>
    <property type="match status" value="1"/>
</dbReference>
<evidence type="ECO:0000313" key="8">
    <source>
        <dbReference type="Proteomes" id="UP000234240"/>
    </source>
</evidence>
<evidence type="ECO:0000256" key="3">
    <source>
        <dbReference type="ARBA" id="ARBA00023015"/>
    </source>
</evidence>
<reference evidence="7 8" key="1">
    <citation type="submission" date="2017-12" db="EMBL/GenBank/DDBJ databases">
        <title>Characterization of six clinical isolates of Enterochimera gen. nov., a novel genus of the Yersiniaciae family and the three species Enterochimera arupensis sp. nov., Enterochimera coloradensis sp. nov, and Enterochimera californica sp. nov.</title>
        <authorList>
            <person name="Rossi A."/>
            <person name="Fisher M."/>
        </authorList>
    </citation>
    <scope>NUCLEOTIDE SEQUENCE [LARGE SCALE GENOMIC DNA]</scope>
    <source>
        <strain evidence="8">2015-Iso6</strain>
    </source>
</reference>
<dbReference type="PANTHER" id="PTHR30537">
    <property type="entry name" value="HTH-TYPE TRANSCRIPTIONAL REGULATOR"/>
    <property type="match status" value="1"/>
</dbReference>
<dbReference type="InterPro" id="IPR005119">
    <property type="entry name" value="LysR_subst-bd"/>
</dbReference>
<evidence type="ECO:0000256" key="2">
    <source>
        <dbReference type="ARBA" id="ARBA00022491"/>
    </source>
</evidence>
<keyword evidence="5" id="KW-0804">Transcription</keyword>
<keyword evidence="4" id="KW-0238">DNA-binding</keyword>
<dbReference type="Gene3D" id="3.40.190.10">
    <property type="entry name" value="Periplasmic binding protein-like II"/>
    <property type="match status" value="2"/>
</dbReference>
<accession>A0A2N5E5X0</accession>
<dbReference type="Proteomes" id="UP000234240">
    <property type="component" value="Unassembled WGS sequence"/>
</dbReference>
<dbReference type="OrthoDB" id="9786526at2"/>
<dbReference type="EMBL" id="PJZF01000008">
    <property type="protein sequence ID" value="PLR36706.1"/>
    <property type="molecule type" value="Genomic_DNA"/>
</dbReference>
<dbReference type="Pfam" id="PF00126">
    <property type="entry name" value="HTH_1"/>
    <property type="match status" value="1"/>
</dbReference>
<dbReference type="GO" id="GO:0006351">
    <property type="term" value="P:DNA-templated transcription"/>
    <property type="evidence" value="ECO:0007669"/>
    <property type="project" value="TreeGrafter"/>
</dbReference>
<dbReference type="GO" id="GO:0003700">
    <property type="term" value="F:DNA-binding transcription factor activity"/>
    <property type="evidence" value="ECO:0007669"/>
    <property type="project" value="InterPro"/>
</dbReference>
<evidence type="ECO:0000313" key="7">
    <source>
        <dbReference type="EMBL" id="PLR36706.1"/>
    </source>
</evidence>
<evidence type="ECO:0000259" key="6">
    <source>
        <dbReference type="PROSITE" id="PS50931"/>
    </source>
</evidence>
<gene>
    <name evidence="7" type="ORF">CYR55_10855</name>
</gene>
<dbReference type="PANTHER" id="PTHR30537:SF20">
    <property type="entry name" value="TRANSCRIPTIONAL REGULATORY PROTEIN"/>
    <property type="match status" value="1"/>
</dbReference>
<keyword evidence="8" id="KW-1185">Reference proteome</keyword>
<dbReference type="SUPFAM" id="SSF46785">
    <property type="entry name" value="Winged helix' DNA-binding domain"/>
    <property type="match status" value="1"/>
</dbReference>
<protein>
    <submittedName>
        <fullName evidence="7">LysR family transcriptional regulator</fullName>
    </submittedName>
</protein>
<organism evidence="7 8">
    <name type="scientific">Chimaeribacter californicus</name>
    <dbReference type="NCBI Taxonomy" id="2060067"/>
    <lineage>
        <taxon>Bacteria</taxon>
        <taxon>Pseudomonadati</taxon>
        <taxon>Pseudomonadota</taxon>
        <taxon>Gammaproteobacteria</taxon>
        <taxon>Enterobacterales</taxon>
        <taxon>Yersiniaceae</taxon>
        <taxon>Chimaeribacter</taxon>
    </lineage>
</organism>
<dbReference type="InterPro" id="IPR049755">
    <property type="entry name" value="YafC/CrgA"/>
</dbReference>
<proteinExistence type="inferred from homology"/>
<sequence length="303" mass="34059">MRATSDELITFVTVVECGSFSKAASQLEQDNSVVSRMVKRLEQKLGVTLLNRTTRQISMTHEGEIYFRRVQRVLHDMAAAENELLDNREAPQGLLRVDAATPVILHMVTPLVSAFTQRYPQIELSLVASESYINLIERKVDIAIRFGELGDSSLRARKLMVSYRRIVASPDYLGRHGTPAIPDDLQQHYCLGFNEVVALNRWPLLYRDGQQVEVTPSMTANNGETLRQLALHGNGIVCLSDYLIQDDLNEGRLVEILQDHLLHVAIPIHAVYYSDQSVSSRIRCFIDFLAENLPSCIGQTIPG</sequence>
<keyword evidence="2" id="KW-0678">Repressor</keyword>
<evidence type="ECO:0000256" key="4">
    <source>
        <dbReference type="ARBA" id="ARBA00023125"/>
    </source>
</evidence>
<dbReference type="InterPro" id="IPR058163">
    <property type="entry name" value="LysR-type_TF_proteobact-type"/>
</dbReference>
<dbReference type="InterPro" id="IPR036390">
    <property type="entry name" value="WH_DNA-bd_sf"/>
</dbReference>
<dbReference type="AlphaFoldDB" id="A0A2N5E5X0"/>
<dbReference type="RefSeq" id="WP_101816167.1">
    <property type="nucleotide sequence ID" value="NZ_PJZF01000008.1"/>
</dbReference>
<dbReference type="PROSITE" id="PS50931">
    <property type="entry name" value="HTH_LYSR"/>
    <property type="match status" value="1"/>
</dbReference>
<feature type="domain" description="HTH lysR-type" evidence="6">
    <location>
        <begin position="1"/>
        <end position="60"/>
    </location>
</feature>
<dbReference type="InterPro" id="IPR000847">
    <property type="entry name" value="LysR_HTH_N"/>
</dbReference>
<dbReference type="FunFam" id="1.10.10.10:FF:000001">
    <property type="entry name" value="LysR family transcriptional regulator"/>
    <property type="match status" value="1"/>
</dbReference>
<comment type="caution">
    <text evidence="7">The sequence shown here is derived from an EMBL/GenBank/DDBJ whole genome shotgun (WGS) entry which is preliminary data.</text>
</comment>
<dbReference type="GO" id="GO:0043565">
    <property type="term" value="F:sequence-specific DNA binding"/>
    <property type="evidence" value="ECO:0007669"/>
    <property type="project" value="TreeGrafter"/>
</dbReference>
<dbReference type="NCBIfam" id="NF040888">
    <property type="entry name" value="trans_reg_YafC"/>
    <property type="match status" value="1"/>
</dbReference>
<evidence type="ECO:0000256" key="5">
    <source>
        <dbReference type="ARBA" id="ARBA00023163"/>
    </source>
</evidence>
<dbReference type="InterPro" id="IPR036388">
    <property type="entry name" value="WH-like_DNA-bd_sf"/>
</dbReference>
<comment type="similarity">
    <text evidence="1">Belongs to the LysR transcriptional regulatory family.</text>
</comment>
<name>A0A2N5E5X0_9GAMM</name>
<dbReference type="Pfam" id="PF03466">
    <property type="entry name" value="LysR_substrate"/>
    <property type="match status" value="1"/>
</dbReference>
<keyword evidence="3" id="KW-0805">Transcription regulation</keyword>
<dbReference type="SUPFAM" id="SSF53850">
    <property type="entry name" value="Periplasmic binding protein-like II"/>
    <property type="match status" value="1"/>
</dbReference>
<evidence type="ECO:0000256" key="1">
    <source>
        <dbReference type="ARBA" id="ARBA00009437"/>
    </source>
</evidence>